<dbReference type="InterPro" id="IPR000719">
    <property type="entry name" value="Prot_kinase_dom"/>
</dbReference>
<dbReference type="PROSITE" id="PS00107">
    <property type="entry name" value="PROTEIN_KINASE_ATP"/>
    <property type="match status" value="1"/>
</dbReference>
<sequence length="628" mass="66785">MSKAYSNKALPAGTVLREWRLEEVLGVGGFGIVYKGRGIYFDELVAIKEYFPSSISERDSDDTVVPIDSDAEEVHALGLKKFVEEAKLLWNLSTPSRHPNIVSVRSLFEIHGTAYMVMDFEDGTSLSKMIKQGRRFNERSLWNILQPIAEGLDRAHRVGVLHRDIKPPNILINEDNRPVLIDFGSARFDTAEATSTKVTFHTPPYAAIEQYVKTYPQGPWTDIYALGVVLYECVTGEKPPEVLERLHAGLGKPLAEGKWPGYTKKFLAGIDAAMVVKPDERPQTIGDWLASFGKGASAVDAVVDEDATRFYAKQVTAEEIKPVAPTPNVDPSVPVETGVPADPKQARFKRAGQDTGTARKIAEEGDAIAAAAGGAATAAALADERGTSRSTAPAKKADAGAAPPAKHGEKSRSPVLMAGIAAVVLAVVGGGALMLRGGSDPQPAAETAALDAPETTMTVTDATANTTVNDTAPVETAETSTEATPVEDTAAADALRREAAKAKAAEDRLKAIERAQARAARQAAASSATEIKKTPTTAAPAKTAAAETGVSPAKLSQFYGIVDDARSQARRVIRSGNSQNAALARNYDSNLATLRASMAGIKTNAEADRLIKQATQTRAYIAFLAKQQ</sequence>
<dbReference type="CDD" id="cd14014">
    <property type="entry name" value="STKc_PknB_like"/>
    <property type="match status" value="1"/>
</dbReference>
<gene>
    <name evidence="9" type="ORF">H9L13_11735</name>
</gene>
<dbReference type="InterPro" id="IPR008271">
    <property type="entry name" value="Ser/Thr_kinase_AS"/>
</dbReference>
<evidence type="ECO:0000256" key="4">
    <source>
        <dbReference type="ARBA" id="ARBA00022840"/>
    </source>
</evidence>
<proteinExistence type="predicted"/>
<dbReference type="PROSITE" id="PS00108">
    <property type="entry name" value="PROTEIN_KINASE_ST"/>
    <property type="match status" value="1"/>
</dbReference>
<dbReference type="Proteomes" id="UP000515971">
    <property type="component" value="Chromosome"/>
</dbReference>
<keyword evidence="3 9" id="KW-0418">Kinase</keyword>
<dbReference type="EMBL" id="CP060718">
    <property type="protein sequence ID" value="QNN67265.1"/>
    <property type="molecule type" value="Genomic_DNA"/>
</dbReference>
<dbReference type="InterPro" id="IPR011009">
    <property type="entry name" value="Kinase-like_dom_sf"/>
</dbReference>
<name>A0A7G9SHE0_9SPHN</name>
<evidence type="ECO:0000256" key="5">
    <source>
        <dbReference type="PROSITE-ProRule" id="PRU10141"/>
    </source>
</evidence>
<evidence type="ECO:0000313" key="9">
    <source>
        <dbReference type="EMBL" id="QNN67265.1"/>
    </source>
</evidence>
<dbReference type="PROSITE" id="PS50011">
    <property type="entry name" value="PROTEIN_KINASE_DOM"/>
    <property type="match status" value="1"/>
</dbReference>
<dbReference type="GO" id="GO:0004674">
    <property type="term" value="F:protein serine/threonine kinase activity"/>
    <property type="evidence" value="ECO:0007669"/>
    <property type="project" value="TreeGrafter"/>
</dbReference>
<evidence type="ECO:0000256" key="7">
    <source>
        <dbReference type="SAM" id="MobiDB-lite"/>
    </source>
</evidence>
<dbReference type="InterPro" id="IPR017441">
    <property type="entry name" value="Protein_kinase_ATP_BS"/>
</dbReference>
<dbReference type="GO" id="GO:0005524">
    <property type="term" value="F:ATP binding"/>
    <property type="evidence" value="ECO:0007669"/>
    <property type="project" value="UniProtKB-UniRule"/>
</dbReference>
<feature type="domain" description="Protein kinase" evidence="8">
    <location>
        <begin position="19"/>
        <end position="293"/>
    </location>
</feature>
<organism evidence="9 10">
    <name type="scientific">Sphingomonas lutea</name>
    <dbReference type="NCBI Taxonomy" id="1045317"/>
    <lineage>
        <taxon>Bacteria</taxon>
        <taxon>Pseudomonadati</taxon>
        <taxon>Pseudomonadota</taxon>
        <taxon>Alphaproteobacteria</taxon>
        <taxon>Sphingomonadales</taxon>
        <taxon>Sphingomonadaceae</taxon>
        <taxon>Sphingomonas</taxon>
    </lineage>
</organism>
<keyword evidence="10" id="KW-1185">Reference proteome</keyword>
<dbReference type="RefSeq" id="WP_187537854.1">
    <property type="nucleotide sequence ID" value="NZ_BAABJT010000001.1"/>
</dbReference>
<evidence type="ECO:0000256" key="3">
    <source>
        <dbReference type="ARBA" id="ARBA00022777"/>
    </source>
</evidence>
<feature type="region of interest" description="Disordered" evidence="7">
    <location>
        <begin position="323"/>
        <end position="357"/>
    </location>
</feature>
<feature type="binding site" evidence="5">
    <location>
        <position position="48"/>
    </location>
    <ligand>
        <name>ATP</name>
        <dbReference type="ChEBI" id="CHEBI:30616"/>
    </ligand>
</feature>
<evidence type="ECO:0000256" key="2">
    <source>
        <dbReference type="ARBA" id="ARBA00022741"/>
    </source>
</evidence>
<keyword evidence="2 5" id="KW-0547">Nucleotide-binding</keyword>
<protein>
    <submittedName>
        <fullName evidence="9">Protein kinase</fullName>
    </submittedName>
</protein>
<dbReference type="PANTHER" id="PTHR43289">
    <property type="entry name" value="MITOGEN-ACTIVATED PROTEIN KINASE KINASE KINASE 20-RELATED"/>
    <property type="match status" value="1"/>
</dbReference>
<dbReference type="Gene3D" id="1.10.510.10">
    <property type="entry name" value="Transferase(Phosphotransferase) domain 1"/>
    <property type="match status" value="1"/>
</dbReference>
<keyword evidence="6" id="KW-0175">Coiled coil</keyword>
<evidence type="ECO:0000259" key="8">
    <source>
        <dbReference type="PROSITE" id="PS50011"/>
    </source>
</evidence>
<dbReference type="KEGG" id="slut:H9L13_11735"/>
<keyword evidence="4 5" id="KW-0067">ATP-binding</keyword>
<evidence type="ECO:0000256" key="1">
    <source>
        <dbReference type="ARBA" id="ARBA00022679"/>
    </source>
</evidence>
<evidence type="ECO:0000313" key="10">
    <source>
        <dbReference type="Proteomes" id="UP000515971"/>
    </source>
</evidence>
<dbReference type="PANTHER" id="PTHR43289:SF6">
    <property type="entry name" value="SERINE_THREONINE-PROTEIN KINASE NEKL-3"/>
    <property type="match status" value="1"/>
</dbReference>
<dbReference type="SUPFAM" id="SSF56112">
    <property type="entry name" value="Protein kinase-like (PK-like)"/>
    <property type="match status" value="1"/>
</dbReference>
<feature type="region of interest" description="Disordered" evidence="7">
    <location>
        <begin position="382"/>
        <end position="411"/>
    </location>
</feature>
<dbReference type="Pfam" id="PF00069">
    <property type="entry name" value="Pkinase"/>
    <property type="match status" value="1"/>
</dbReference>
<accession>A0A7G9SHE0</accession>
<dbReference type="SMART" id="SM00220">
    <property type="entry name" value="S_TKc"/>
    <property type="match status" value="1"/>
</dbReference>
<dbReference type="AlphaFoldDB" id="A0A7G9SHE0"/>
<reference evidence="9 10" key="1">
    <citation type="submission" date="2020-08" db="EMBL/GenBank/DDBJ databases">
        <title>Genome sequence of Sphingomonas lutea KCTC 23642T.</title>
        <authorList>
            <person name="Hyun D.-W."/>
            <person name="Bae J.-W."/>
        </authorList>
    </citation>
    <scope>NUCLEOTIDE SEQUENCE [LARGE SCALE GENOMIC DNA]</scope>
    <source>
        <strain evidence="9 10">KCTC 23642</strain>
    </source>
</reference>
<keyword evidence="1" id="KW-0808">Transferase</keyword>
<feature type="coiled-coil region" evidence="6">
    <location>
        <begin position="492"/>
        <end position="522"/>
    </location>
</feature>
<evidence type="ECO:0000256" key="6">
    <source>
        <dbReference type="SAM" id="Coils"/>
    </source>
</evidence>